<sequence>MAILEKEVLVKCGLQTDRYYENLGYVIPKYTNIKGKLCVKKGTTILVKIDDILEGSESIKVTKICDICGKYVKNVAFSNLINSRKNTDGKDRCYKCTRKFAGESKRNNVKYEKSLEYYAKANKKEYLLKEYSIKNIRSLSEISYGTHDECLWDCLKCMSDYPMPVYQKTELGLGCPYCAGRRVNITNCVKTTHKHLVKLFWDEEDATKYTYGSGTKTNFKCPDCGEKIKNKKIHDVLLKGVPCNCKDGVSYPEKYMYKLLSQLNIKFKKELNKCNFKWCDIYRYDFYIPSLNCIVETHGRQHYEESLRGRSLKEEKENDLLKYNLALRNGIVEYVIIDCRKSDSNYIRNNIINSKLSELYDLSNIDWLECHEYACKSLVKTVSELWNNCTTNTLEVGKILNLNKSTVAKYLKQGAELGWCDYNPKERKIEIAYNMSNSRKKKIIQLSIKNEYISEWESASDACRTLNLYNINAVCRGKQKTAGGFKWMFKEDYDQYIKQAN</sequence>
<dbReference type="EMBL" id="JARMQG010000084">
    <property type="protein sequence ID" value="MED3562426.1"/>
    <property type="molecule type" value="Genomic_DNA"/>
</dbReference>
<dbReference type="Gene3D" id="1.10.10.10">
    <property type="entry name" value="Winged helix-like DNA-binding domain superfamily/Winged helix DNA-binding domain"/>
    <property type="match status" value="1"/>
</dbReference>
<comment type="caution">
    <text evidence="2">The sequence shown here is derived from an EMBL/GenBank/DDBJ whole genome shotgun (WGS) entry which is preliminary data.</text>
</comment>
<dbReference type="Gene3D" id="3.40.960.10">
    <property type="entry name" value="VSR Endonuclease"/>
    <property type="match status" value="1"/>
</dbReference>
<gene>
    <name evidence="2" type="ORF">P4447_08150</name>
</gene>
<dbReference type="Proteomes" id="UP001330749">
    <property type="component" value="Unassembled WGS sequence"/>
</dbReference>
<protein>
    <submittedName>
        <fullName evidence="2">Zinc-ribbon domain-containing protein</fullName>
    </submittedName>
</protein>
<accession>A0ABU6N883</accession>
<evidence type="ECO:0000259" key="1">
    <source>
        <dbReference type="Pfam" id="PF14311"/>
    </source>
</evidence>
<organism evidence="2 3">
    <name type="scientific">Bacillus xiapuensis</name>
    <dbReference type="NCBI Taxonomy" id="2014075"/>
    <lineage>
        <taxon>Bacteria</taxon>
        <taxon>Bacillati</taxon>
        <taxon>Bacillota</taxon>
        <taxon>Bacilli</taxon>
        <taxon>Bacillales</taxon>
        <taxon>Bacillaceae</taxon>
        <taxon>Bacillus</taxon>
    </lineage>
</organism>
<keyword evidence="3" id="KW-1185">Reference proteome</keyword>
<dbReference type="InterPro" id="IPR025487">
    <property type="entry name" value="DUF4379"/>
</dbReference>
<evidence type="ECO:0000313" key="2">
    <source>
        <dbReference type="EMBL" id="MED3562426.1"/>
    </source>
</evidence>
<proteinExistence type="predicted"/>
<dbReference type="RefSeq" id="WP_327967352.1">
    <property type="nucleotide sequence ID" value="NZ_JARMQG010000084.1"/>
</dbReference>
<name>A0ABU6N883_9BACI</name>
<feature type="domain" description="Treble clef zinc finger" evidence="1">
    <location>
        <begin position="128"/>
        <end position="181"/>
    </location>
</feature>
<reference evidence="2 3" key="1">
    <citation type="submission" date="2023-03" db="EMBL/GenBank/DDBJ databases">
        <title>Bacillus Genome Sequencing.</title>
        <authorList>
            <person name="Dunlap C."/>
        </authorList>
    </citation>
    <scope>NUCLEOTIDE SEQUENCE [LARGE SCALE GENOMIC DNA]</scope>
    <source>
        <strain evidence="2 3">B-14544</strain>
    </source>
</reference>
<dbReference type="Pfam" id="PF14311">
    <property type="entry name" value="DUF4379"/>
    <property type="match status" value="1"/>
</dbReference>
<evidence type="ECO:0000313" key="3">
    <source>
        <dbReference type="Proteomes" id="UP001330749"/>
    </source>
</evidence>
<dbReference type="InterPro" id="IPR036388">
    <property type="entry name" value="WH-like_DNA-bd_sf"/>
</dbReference>